<protein>
    <recommendedName>
        <fullName evidence="10">CoB--CoM heterodisulfide reductase iron-sulfur subunit A</fullName>
        <ecNumber evidence="10">1.8.-.-</ecNumber>
    </recommendedName>
</protein>
<evidence type="ECO:0000259" key="11">
    <source>
        <dbReference type="PROSITE" id="PS51379"/>
    </source>
</evidence>
<sequence>MGEDDIKIGVYVCHCGRNIAEKVRIDEVVEFAKTLPNVAVVKDYKYMCSDPGQELIVKDIQEMGINRVVVAACSPTLHEQTFRNACRRAGLNPYLFQMANIRELDAWVTEDVRSATEKAKAFVRAAVNRVAIHEELEVGRARINPNVLIIGGGIAGISAALVLADAGVKVYLVEREATIGGNMAKFDKTFPTLDCAACILTPKMTAVKAHPNIELLTYAEVEEVSGYIGNFRVKIRKKPRYVKEDLCIGCYQCVEDCLFAEPLFPSEFDAGLGKRKPIHIPFPQAVPLVPFIDPNTCMWLTSKKCPQYCVEACEPDAIDFSMSDEFVEVEVGTIIVATGYKTFDASRIPQYGYGRYENVYTSLQVERMLNSTGPTGGEVLLANGKKPESVAIIHCVGSRDENYNKYCSKVCCMYSIKLARLVKERTGAEVYNFYIDVRAAGKAYEEFYKRVMSEGVYFIRGRVAEVTDIAKSPEEEGKLVVVAEDTLLGRVRRIPVDMVILSVGLEPQSDADRIRNMLKLSCSQDGWFLERHPKLAPVATATEGIFVAGCCQGPKDIPETVAQAEAAAGEALSLIQRGEVELEPNIAFIREERCSGCRICIGMCPYGAISFDEEKGVAVVNPAMCRGCGTCVAACPSKAAQQYLFRDEQIYAEIEGVLL</sequence>
<dbReference type="PRINTS" id="PR00411">
    <property type="entry name" value="PNDRDTASEI"/>
</dbReference>
<evidence type="ECO:0000256" key="6">
    <source>
        <dbReference type="ARBA" id="ARBA00022827"/>
    </source>
</evidence>
<proteinExistence type="inferred from homology"/>
<keyword evidence="8 10" id="KW-0408">Iron</keyword>
<dbReference type="GO" id="GO:0046872">
    <property type="term" value="F:metal ion binding"/>
    <property type="evidence" value="ECO:0007669"/>
    <property type="project" value="UniProtKB-KW"/>
</dbReference>
<dbReference type="PROSITE" id="PS00198">
    <property type="entry name" value="4FE4S_FER_1"/>
    <property type="match status" value="2"/>
</dbReference>
<comment type="cofactor">
    <cofactor evidence="1 10">
        <name>FAD</name>
        <dbReference type="ChEBI" id="CHEBI:57692"/>
    </cofactor>
</comment>
<dbReference type="SUPFAM" id="SSF51905">
    <property type="entry name" value="FAD/NAD(P)-binding domain"/>
    <property type="match status" value="1"/>
</dbReference>
<dbReference type="Pfam" id="PF12838">
    <property type="entry name" value="Fer4_7"/>
    <property type="match status" value="1"/>
</dbReference>
<evidence type="ECO:0000256" key="3">
    <source>
        <dbReference type="ARBA" id="ARBA00022485"/>
    </source>
</evidence>
<feature type="domain" description="4Fe-4S ferredoxin-type" evidence="11">
    <location>
        <begin position="616"/>
        <end position="645"/>
    </location>
</feature>
<dbReference type="GeneID" id="10394691"/>
<dbReference type="AlphaFoldDB" id="F2KPN9"/>
<keyword evidence="6 10" id="KW-0274">FAD</keyword>
<gene>
    <name evidence="12" type="ordered locus">Arcve_1567</name>
</gene>
<dbReference type="Gene3D" id="3.40.50.720">
    <property type="entry name" value="NAD(P)-binding Rossmann-like Domain"/>
    <property type="match status" value="1"/>
</dbReference>
<keyword evidence="3 10" id="KW-0004">4Fe-4S</keyword>
<dbReference type="EC" id="1.8.-.-" evidence="10"/>
<comment type="function">
    <text evidence="10">Part of a complex that catalyzes the reversible reduction of CoM-S-S-CoB to the thiol-coenzymes H-S-CoM (coenzyme M) and H-S-CoB (coenzyme B).</text>
</comment>
<evidence type="ECO:0000313" key="12">
    <source>
        <dbReference type="EMBL" id="AEA47567.1"/>
    </source>
</evidence>
<evidence type="ECO:0000313" key="13">
    <source>
        <dbReference type="Proteomes" id="UP000008136"/>
    </source>
</evidence>
<dbReference type="PROSITE" id="PS51379">
    <property type="entry name" value="4FE4S_FER_2"/>
    <property type="match status" value="3"/>
</dbReference>
<evidence type="ECO:0000256" key="5">
    <source>
        <dbReference type="ARBA" id="ARBA00022723"/>
    </source>
</evidence>
<evidence type="ECO:0000256" key="7">
    <source>
        <dbReference type="ARBA" id="ARBA00023002"/>
    </source>
</evidence>
<dbReference type="eggNOG" id="arCOG02235">
    <property type="taxonomic scope" value="Archaea"/>
</dbReference>
<dbReference type="PANTHER" id="PTHR43498">
    <property type="entry name" value="FERREDOXIN:COB-COM HETERODISULFIDE REDUCTASE SUBUNIT A"/>
    <property type="match status" value="1"/>
</dbReference>
<dbReference type="Pfam" id="PF12831">
    <property type="entry name" value="FAD_oxidored"/>
    <property type="match status" value="1"/>
</dbReference>
<dbReference type="SUPFAM" id="SSF51366">
    <property type="entry name" value="Ribulose-phoshate binding barrel"/>
    <property type="match status" value="1"/>
</dbReference>
<dbReference type="GO" id="GO:0051539">
    <property type="term" value="F:4 iron, 4 sulfur cluster binding"/>
    <property type="evidence" value="ECO:0007669"/>
    <property type="project" value="UniProtKB-UniRule"/>
</dbReference>
<dbReference type="InterPro" id="IPR036188">
    <property type="entry name" value="FAD/NAD-bd_sf"/>
</dbReference>
<dbReference type="InterPro" id="IPR017896">
    <property type="entry name" value="4Fe4S_Fe-S-bd"/>
</dbReference>
<dbReference type="PANTHER" id="PTHR43498:SF1">
    <property type="entry name" value="COB--COM HETERODISULFIDE REDUCTASE IRON-SULFUR SUBUNIT A"/>
    <property type="match status" value="1"/>
</dbReference>
<dbReference type="HOGENOM" id="CLU_020302_0_0_2"/>
<feature type="domain" description="4Fe-4S ferredoxin-type" evidence="11">
    <location>
        <begin position="237"/>
        <end position="267"/>
    </location>
</feature>
<dbReference type="KEGG" id="ave:Arcve_1567"/>
<reference evidence="12 13" key="1">
    <citation type="submission" date="2011-03" db="EMBL/GenBank/DDBJ databases">
        <title>The complete genome of Archaeoglobus veneficus SNP6.</title>
        <authorList>
            <consortium name="US DOE Joint Genome Institute (JGI-PGF)"/>
            <person name="Lucas S."/>
            <person name="Copeland A."/>
            <person name="Lapidus A."/>
            <person name="Bruce D."/>
            <person name="Goodwin L."/>
            <person name="Pitluck S."/>
            <person name="Kyrpides N."/>
            <person name="Mavromatis K."/>
            <person name="Pagani I."/>
            <person name="Ivanova N."/>
            <person name="Mikhailova N."/>
            <person name="Lu M."/>
            <person name="Detter J.C."/>
            <person name="Tapia R."/>
            <person name="Han C."/>
            <person name="Land M."/>
            <person name="Hauser L."/>
            <person name="Markowitz V."/>
            <person name="Cheng J.-F."/>
            <person name="Hugenholtz P."/>
            <person name="Woyke T."/>
            <person name="Wu D."/>
            <person name="Spring S."/>
            <person name="Brambilla E."/>
            <person name="Klenk H.-P."/>
            <person name="Eisen J.A."/>
        </authorList>
    </citation>
    <scope>NUCLEOTIDE SEQUENCE [LARGE SCALE GENOMIC DNA]</scope>
    <source>
        <strain>SNP6</strain>
    </source>
</reference>
<dbReference type="GO" id="GO:0016491">
    <property type="term" value="F:oxidoreductase activity"/>
    <property type="evidence" value="ECO:0007669"/>
    <property type="project" value="UniProtKB-UniRule"/>
</dbReference>
<dbReference type="SUPFAM" id="SSF54862">
    <property type="entry name" value="4Fe-4S ferredoxins"/>
    <property type="match status" value="1"/>
</dbReference>
<keyword evidence="13" id="KW-1185">Reference proteome</keyword>
<comment type="similarity">
    <text evidence="2 10">Belongs to the HdrA family.</text>
</comment>
<dbReference type="PRINTS" id="PR00368">
    <property type="entry name" value="FADPNR"/>
</dbReference>
<keyword evidence="7 10" id="KW-0560">Oxidoreductase</keyword>
<evidence type="ECO:0000256" key="2">
    <source>
        <dbReference type="ARBA" id="ARBA00006561"/>
    </source>
</evidence>
<comment type="cofactor">
    <cofactor evidence="10">
        <name>[4Fe-4S] cluster</name>
        <dbReference type="ChEBI" id="CHEBI:49883"/>
    </cofactor>
</comment>
<evidence type="ECO:0000256" key="4">
    <source>
        <dbReference type="ARBA" id="ARBA00022630"/>
    </source>
</evidence>
<dbReference type="Proteomes" id="UP000008136">
    <property type="component" value="Chromosome"/>
</dbReference>
<dbReference type="STRING" id="693661.Arcve_1567"/>
<comment type="subunit">
    <text evidence="10">The ferredoxin:CoB-CoM heterodisulfide reductase is composed of three subunits; HdrA, HdrB and HdrC.</text>
</comment>
<dbReference type="UniPathway" id="UPA00647">
    <property type="reaction ID" value="UER00700"/>
</dbReference>
<evidence type="ECO:0000256" key="10">
    <source>
        <dbReference type="RuleBase" id="RU366072"/>
    </source>
</evidence>
<dbReference type="Gene3D" id="3.50.50.60">
    <property type="entry name" value="FAD/NAD(P)-binding domain"/>
    <property type="match status" value="1"/>
</dbReference>
<dbReference type="OrthoDB" id="32867at2157"/>
<name>F2KPN9_ARCVS</name>
<dbReference type="RefSeq" id="WP_013684225.1">
    <property type="nucleotide sequence ID" value="NC_015320.1"/>
</dbReference>
<keyword evidence="4 10" id="KW-0285">Flavoprotein</keyword>
<organism evidence="12 13">
    <name type="scientific">Archaeoglobus veneficus (strain DSM 11195 / SNP6)</name>
    <dbReference type="NCBI Taxonomy" id="693661"/>
    <lineage>
        <taxon>Archaea</taxon>
        <taxon>Methanobacteriati</taxon>
        <taxon>Methanobacteriota</taxon>
        <taxon>Archaeoglobi</taxon>
        <taxon>Archaeoglobales</taxon>
        <taxon>Archaeoglobaceae</taxon>
        <taxon>Archaeoglobus</taxon>
    </lineage>
</organism>
<feature type="domain" description="4Fe-4S ferredoxin-type" evidence="11">
    <location>
        <begin position="585"/>
        <end position="614"/>
    </location>
</feature>
<dbReference type="InterPro" id="IPR039650">
    <property type="entry name" value="HdrA-like"/>
</dbReference>
<accession>F2KPN9</accession>
<evidence type="ECO:0000256" key="9">
    <source>
        <dbReference type="ARBA" id="ARBA00023014"/>
    </source>
</evidence>
<dbReference type="InterPro" id="IPR011060">
    <property type="entry name" value="RibuloseP-bd_barrel"/>
</dbReference>
<comment type="pathway">
    <text evidence="10">Cofactor metabolism; coenzyme M-coenzyme B heterodisulfide reduction; coenzyme B and coenzyme M from coenzyme M-coenzyme B heterodisulfide: step 1/1.</text>
</comment>
<keyword evidence="9 10" id="KW-0411">Iron-sulfur</keyword>
<dbReference type="EMBL" id="CP002588">
    <property type="protein sequence ID" value="AEA47567.1"/>
    <property type="molecule type" value="Genomic_DNA"/>
</dbReference>
<evidence type="ECO:0000256" key="8">
    <source>
        <dbReference type="ARBA" id="ARBA00023004"/>
    </source>
</evidence>
<keyword evidence="5 10" id="KW-0479">Metal-binding</keyword>
<evidence type="ECO:0000256" key="1">
    <source>
        <dbReference type="ARBA" id="ARBA00001974"/>
    </source>
</evidence>
<dbReference type="Gene3D" id="3.30.70.20">
    <property type="match status" value="2"/>
</dbReference>
<dbReference type="InterPro" id="IPR017900">
    <property type="entry name" value="4Fe4S_Fe_S_CS"/>
</dbReference>